<dbReference type="InterPro" id="IPR011990">
    <property type="entry name" value="TPR-like_helical_dom_sf"/>
</dbReference>
<dbReference type="AlphaFoldDB" id="A0A948TCG1"/>
<reference evidence="4" key="2">
    <citation type="submission" date="2021-04" db="EMBL/GenBank/DDBJ databases">
        <authorList>
            <person name="Gilroy R."/>
        </authorList>
    </citation>
    <scope>NUCLEOTIDE SEQUENCE</scope>
    <source>
        <strain evidence="4">G4-2901</strain>
    </source>
</reference>
<feature type="transmembrane region" description="Helical" evidence="2">
    <location>
        <begin position="374"/>
        <end position="394"/>
    </location>
</feature>
<evidence type="ECO:0000259" key="3">
    <source>
        <dbReference type="PROSITE" id="PS01124"/>
    </source>
</evidence>
<dbReference type="PROSITE" id="PS01124">
    <property type="entry name" value="HTH_ARAC_FAMILY_2"/>
    <property type="match status" value="1"/>
</dbReference>
<protein>
    <submittedName>
        <fullName evidence="4">Helix-turn-helix domain-containing protein</fullName>
    </submittedName>
</protein>
<dbReference type="Gene3D" id="1.25.40.10">
    <property type="entry name" value="Tetratricopeptide repeat domain"/>
    <property type="match status" value="1"/>
</dbReference>
<keyword evidence="2" id="KW-1133">Transmembrane helix</keyword>
<keyword evidence="2" id="KW-0472">Membrane</keyword>
<dbReference type="Proteomes" id="UP000783796">
    <property type="component" value="Unassembled WGS sequence"/>
</dbReference>
<feature type="domain" description="HTH araC/xylS-type" evidence="3">
    <location>
        <begin position="466"/>
        <end position="566"/>
    </location>
</feature>
<evidence type="ECO:0000256" key="1">
    <source>
        <dbReference type="ARBA" id="ARBA00023125"/>
    </source>
</evidence>
<dbReference type="SUPFAM" id="SSF48452">
    <property type="entry name" value="TPR-like"/>
    <property type="match status" value="1"/>
</dbReference>
<dbReference type="SMART" id="SM00342">
    <property type="entry name" value="HTH_ARAC"/>
    <property type="match status" value="1"/>
</dbReference>
<dbReference type="EMBL" id="JAHLFW010000088">
    <property type="protein sequence ID" value="MBU3838742.1"/>
    <property type="molecule type" value="Genomic_DNA"/>
</dbReference>
<dbReference type="GO" id="GO:0003700">
    <property type="term" value="F:DNA-binding transcription factor activity"/>
    <property type="evidence" value="ECO:0007669"/>
    <property type="project" value="InterPro"/>
</dbReference>
<comment type="caution">
    <text evidence="4">The sequence shown here is derived from an EMBL/GenBank/DDBJ whole genome shotgun (WGS) entry which is preliminary data.</text>
</comment>
<gene>
    <name evidence="4" type="ORF">H9777_10620</name>
</gene>
<keyword evidence="2" id="KW-0812">Transmembrane</keyword>
<dbReference type="PANTHER" id="PTHR43280:SF34">
    <property type="entry name" value="ARAC-FAMILY TRANSCRIPTIONAL REGULATOR"/>
    <property type="match status" value="1"/>
</dbReference>
<keyword evidence="1" id="KW-0238">DNA-binding</keyword>
<dbReference type="InterPro" id="IPR018060">
    <property type="entry name" value="HTH_AraC"/>
</dbReference>
<evidence type="ECO:0000313" key="4">
    <source>
        <dbReference type="EMBL" id="MBU3838742.1"/>
    </source>
</evidence>
<dbReference type="Gene3D" id="1.10.10.60">
    <property type="entry name" value="Homeodomain-like"/>
    <property type="match status" value="1"/>
</dbReference>
<dbReference type="PANTHER" id="PTHR43280">
    <property type="entry name" value="ARAC-FAMILY TRANSCRIPTIONAL REGULATOR"/>
    <property type="match status" value="1"/>
</dbReference>
<evidence type="ECO:0000313" key="5">
    <source>
        <dbReference type="Proteomes" id="UP000783796"/>
    </source>
</evidence>
<organism evidence="4 5">
    <name type="scientific">Candidatus Phocaeicola faecigallinarum</name>
    <dbReference type="NCBI Taxonomy" id="2838732"/>
    <lineage>
        <taxon>Bacteria</taxon>
        <taxon>Pseudomonadati</taxon>
        <taxon>Bacteroidota</taxon>
        <taxon>Bacteroidia</taxon>
        <taxon>Bacteroidales</taxon>
        <taxon>Bacteroidaceae</taxon>
        <taxon>Phocaeicola</taxon>
    </lineage>
</organism>
<accession>A0A948TCG1</accession>
<proteinExistence type="predicted"/>
<dbReference type="GO" id="GO:0043565">
    <property type="term" value="F:sequence-specific DNA binding"/>
    <property type="evidence" value="ECO:0007669"/>
    <property type="project" value="InterPro"/>
</dbReference>
<reference evidence="4" key="1">
    <citation type="journal article" date="2021" name="PeerJ">
        <title>Extensive microbial diversity within the chicken gut microbiome revealed by metagenomics and culture.</title>
        <authorList>
            <person name="Gilroy R."/>
            <person name="Ravi A."/>
            <person name="Getino M."/>
            <person name="Pursley I."/>
            <person name="Horton D.L."/>
            <person name="Alikhan N.F."/>
            <person name="Baker D."/>
            <person name="Gharbi K."/>
            <person name="Hall N."/>
            <person name="Watson M."/>
            <person name="Adriaenssens E.M."/>
            <person name="Foster-Nyarko E."/>
            <person name="Jarju S."/>
            <person name="Secka A."/>
            <person name="Antonio M."/>
            <person name="Oren A."/>
            <person name="Chaudhuri R.R."/>
            <person name="La Ragione R."/>
            <person name="Hildebrand F."/>
            <person name="Pallen M.J."/>
        </authorList>
    </citation>
    <scope>NUCLEOTIDE SEQUENCE</scope>
    <source>
        <strain evidence="4">G4-2901</strain>
    </source>
</reference>
<sequence>MRLHYIFIILLYISLSVNSKESTLPSLILREISVTPEELLEELDSMEDTGRYKEYKINYLRSYAYYSLCKYNRASIYADSVLHSEEVRKDSFVMFRTIVIAAESYALSSRLMDAANMVTAALSYSRRTGDTSLEANMMYVQGIIWNRMGLYEKSYKIIEDAISIFNGKTDIGSKLRISAILDMLADFYIDSGLYEKAWQVCERSGDFLKSFENSDEINPILIDRMYGVYYSKMAYLSLKLNRHTLANDYYLRYKATRMSGTLMGALEINPYLLLIGRYEDVISNNKAFFLTTDNADTVSVVYRRSLLQDAISLKRLGKYEYAYRCLEKYNNIIESYRRNIDANRLFELYKAADYIRYEAGIEAARNELKSRQNLIVALFVLIGFLILFLIFILMERMMLRKKNRDISRLIVELNKSMESSVNELEKSDDVRSAEVVESAGPKSPEEAFSKADLNKMSNEALFRRFDSIVMNERLYLDYNLQRDYYASVMGVDRNRFATVIKEATDGGNLSTYLNNMRLNYSVTLFREHPEMSISEVGDASAIPNISTFYRLFKEKYGLSPKMFIEQLNSER</sequence>
<name>A0A948TCG1_9BACT</name>
<evidence type="ECO:0000256" key="2">
    <source>
        <dbReference type="SAM" id="Phobius"/>
    </source>
</evidence>